<evidence type="ECO:0000313" key="4">
    <source>
        <dbReference type="EMBL" id="NWU56694.1"/>
    </source>
</evidence>
<reference evidence="4 5" key="1">
    <citation type="submission" date="2019-09" db="EMBL/GenBank/DDBJ databases">
        <title>Bird 10,000 Genomes (B10K) Project - Family phase.</title>
        <authorList>
            <person name="Zhang G."/>
        </authorList>
    </citation>
    <scope>NUCLEOTIDE SEQUENCE [LARGE SCALE GENOMIC DNA]</scope>
    <source>
        <strain evidence="4">B10K-DU-012-55</strain>
        <tissue evidence="4">Muscle</tissue>
    </source>
</reference>
<feature type="non-terminal residue" evidence="4">
    <location>
        <position position="725"/>
    </location>
</feature>
<evidence type="ECO:0000256" key="1">
    <source>
        <dbReference type="ARBA" id="ARBA00022737"/>
    </source>
</evidence>
<evidence type="ECO:0000259" key="2">
    <source>
        <dbReference type="Pfam" id="PF21047"/>
    </source>
</evidence>
<dbReference type="Pfam" id="PF21047">
    <property type="entry name" value="HEAT_Maestro"/>
    <property type="match status" value="1"/>
</dbReference>
<feature type="domain" description="Maestro-like HEAT-repeats" evidence="2">
    <location>
        <begin position="104"/>
        <end position="327"/>
    </location>
</feature>
<organism evidence="4 5">
    <name type="scientific">Dromas ardeola</name>
    <dbReference type="NCBI Taxonomy" id="458190"/>
    <lineage>
        <taxon>Eukaryota</taxon>
        <taxon>Metazoa</taxon>
        <taxon>Chordata</taxon>
        <taxon>Craniata</taxon>
        <taxon>Vertebrata</taxon>
        <taxon>Euteleostomi</taxon>
        <taxon>Archelosauria</taxon>
        <taxon>Archosauria</taxon>
        <taxon>Dinosauria</taxon>
        <taxon>Saurischia</taxon>
        <taxon>Theropoda</taxon>
        <taxon>Coelurosauria</taxon>
        <taxon>Aves</taxon>
        <taxon>Neognathae</taxon>
        <taxon>Neoaves</taxon>
        <taxon>Charadriiformes</taxon>
        <taxon>Dromadidae</taxon>
        <taxon>Dromas</taxon>
    </lineage>
</organism>
<dbReference type="Proteomes" id="UP000586671">
    <property type="component" value="Unassembled WGS sequence"/>
</dbReference>
<gene>
    <name evidence="4" type="primary">Mroh1_2</name>
    <name evidence="4" type="ORF">DROARD_R10511</name>
</gene>
<evidence type="ECO:0000259" key="3">
    <source>
        <dbReference type="Pfam" id="PF23227"/>
    </source>
</evidence>
<dbReference type="InterPro" id="IPR048465">
    <property type="entry name" value="Maestro-like_HEAT"/>
</dbReference>
<dbReference type="GO" id="GO:0005737">
    <property type="term" value="C:cytoplasm"/>
    <property type="evidence" value="ECO:0007669"/>
    <property type="project" value="TreeGrafter"/>
</dbReference>
<sequence length="725" mass="81633">SRAKLLLQEKKNSILHACFHSIFHLPLQHTQGPSAYLYSKTLAALDSMLQSLVCSAGTLGTMELQNIFQLLLPLTSSRTEVVEERAMARIARLAKFITTYSLPQICPCFVQATVPGHQCSETHQFVMLGKLVGHLTLCCTCKYRRTCHEAAEALYHLHTFIMQQLSKRSRVGLGPLRHGQPTATLLNALSDALGDESPLFSFIPQMFTKYLQPTDQVDIILIAIKSFRSPSIYSISTAAHMVDILVEDPDFQLGQVLNIVWTIYGNLPSIRVAVARNSLNRALLVLTKKHPTEVVASLLQCSPTCTDVAVAMWKIMFSEPQAAKKVLQELFSILMNQPLHKTSTSTKDNPRILSLAATRTINEILLHPTCLREVDAILPQLFLALLFQVSFTTELTMQEMQVFWKEHQQYQLTPIRSAVNSIRVLLCVMGFERHVLAIEAKGGWDALLSAQTHLMGVSILAREMMKTPRPLRCTIFCHLAELLSVEDSTWEMVAMVFLTEMLNCTDLSEDLDRALEIFPIYLQSQCLGMPRLVLRAILKLTEMPSTARRTLVLLPYIMELLQGADSDASAVALPVLSNMLRLLEGKESSLTALVLADKLRPLFEDESDTTRELSIRLFQDTMGLVVGAEKKQMKKEVWDSLLPLLLHLHDQDKSVAKASQEAVCSAGRFLKWRQLAQLDETAQVWRICECLLARNRSKAKDYLHQSQPYLKSPQESLRREAVRFI</sequence>
<proteinExistence type="predicted"/>
<dbReference type="PANTHER" id="PTHR23120:SF42">
    <property type="entry name" value="MAESTRO HEAT-LIKE REPEAT FAMILY MEMBER 3"/>
    <property type="match status" value="1"/>
</dbReference>
<dbReference type="SUPFAM" id="SSF48371">
    <property type="entry name" value="ARM repeat"/>
    <property type="match status" value="1"/>
</dbReference>
<name>A0A7K5XUP4_9CHAR</name>
<comment type="caution">
    <text evidence="4">The sequence shown here is derived from an EMBL/GenBank/DDBJ whole genome shotgun (WGS) entry which is preliminary data.</text>
</comment>
<feature type="non-terminal residue" evidence="4">
    <location>
        <position position="1"/>
    </location>
</feature>
<protein>
    <submittedName>
        <fullName evidence="4">MROH1 protein</fullName>
    </submittedName>
</protein>
<dbReference type="InterPro" id="IPR055406">
    <property type="entry name" value="HEAT_Maestro"/>
</dbReference>
<dbReference type="PANTHER" id="PTHR23120">
    <property type="entry name" value="MAESTRO-RELATED HEAT DOMAIN-CONTAINING"/>
    <property type="match status" value="1"/>
</dbReference>
<evidence type="ECO:0000313" key="5">
    <source>
        <dbReference type="Proteomes" id="UP000586671"/>
    </source>
</evidence>
<dbReference type="InterPro" id="IPR016024">
    <property type="entry name" value="ARM-type_fold"/>
</dbReference>
<keyword evidence="5" id="KW-1185">Reference proteome</keyword>
<feature type="domain" description="Maestro/Maestro-like HEAT-repeats" evidence="3">
    <location>
        <begin position="531"/>
        <end position="725"/>
    </location>
</feature>
<dbReference type="AlphaFoldDB" id="A0A7K5XUP4"/>
<keyword evidence="1" id="KW-0677">Repeat</keyword>
<dbReference type="InterPro" id="IPR045206">
    <property type="entry name" value="Maestro_heat-like_prot"/>
</dbReference>
<accession>A0A7K5XUP4</accession>
<dbReference type="EMBL" id="VYZM01018233">
    <property type="protein sequence ID" value="NWU56694.1"/>
    <property type="molecule type" value="Genomic_DNA"/>
</dbReference>
<dbReference type="Pfam" id="PF23227">
    <property type="entry name" value="HEAT_MROH2B_C"/>
    <property type="match status" value="1"/>
</dbReference>